<protein>
    <submittedName>
        <fullName evidence="1">Uncharacterized protein</fullName>
    </submittedName>
</protein>
<dbReference type="AlphaFoldDB" id="A0A3S4GIN9"/>
<dbReference type="RefSeq" id="WP_126151088.1">
    <property type="nucleotide sequence ID" value="NZ_JBHTMH010000005.1"/>
</dbReference>
<dbReference type="EMBL" id="UZWD01000034">
    <property type="protein sequence ID" value="VDS05546.1"/>
    <property type="molecule type" value="Genomic_DNA"/>
</dbReference>
<gene>
    <name evidence="1" type="ORF">DEVEQU_02688</name>
</gene>
<sequence>MTRPELGPRAIDAYNRLARELAAFNFVLRKTRPGGTVAGETLMALNGLINIANRLFRRHPDLPRFLPVDVGIPMAMADLSVIIARLTLAALLYQERYRHLTASARPYVFNHDPPAD</sequence>
<name>A0A3S4GIN9_9HYPH</name>
<evidence type="ECO:0000313" key="1">
    <source>
        <dbReference type="EMBL" id="VDS05546.1"/>
    </source>
</evidence>
<proteinExistence type="predicted"/>
<organism evidence="1 2">
    <name type="scientific">Devosia equisanguinis</name>
    <dbReference type="NCBI Taxonomy" id="2490941"/>
    <lineage>
        <taxon>Bacteria</taxon>
        <taxon>Pseudomonadati</taxon>
        <taxon>Pseudomonadota</taxon>
        <taxon>Alphaproteobacteria</taxon>
        <taxon>Hyphomicrobiales</taxon>
        <taxon>Devosiaceae</taxon>
        <taxon>Devosia</taxon>
    </lineage>
</organism>
<evidence type="ECO:0000313" key="2">
    <source>
        <dbReference type="Proteomes" id="UP000268844"/>
    </source>
</evidence>
<accession>A0A3S4GIN9</accession>
<dbReference type="OrthoDB" id="7950416at2"/>
<keyword evidence="2" id="KW-1185">Reference proteome</keyword>
<reference evidence="1 2" key="1">
    <citation type="submission" date="2018-12" db="EMBL/GenBank/DDBJ databases">
        <authorList>
            <person name="Criscuolo A."/>
        </authorList>
    </citation>
    <scope>NUCLEOTIDE SEQUENCE [LARGE SCALE GENOMIC DNA]</scope>
    <source>
        <strain evidence="1">ACIP1116281</strain>
    </source>
</reference>
<dbReference type="Proteomes" id="UP000268844">
    <property type="component" value="Unassembled WGS sequence"/>
</dbReference>